<dbReference type="EMBL" id="CAUYUJ010021815">
    <property type="protein sequence ID" value="CAK0907172.1"/>
    <property type="molecule type" value="Genomic_DNA"/>
</dbReference>
<accession>A0ABN9Y7U3</accession>
<organism evidence="1 2">
    <name type="scientific">Prorocentrum cordatum</name>
    <dbReference type="NCBI Taxonomy" id="2364126"/>
    <lineage>
        <taxon>Eukaryota</taxon>
        <taxon>Sar</taxon>
        <taxon>Alveolata</taxon>
        <taxon>Dinophyceae</taxon>
        <taxon>Prorocentrales</taxon>
        <taxon>Prorocentraceae</taxon>
        <taxon>Prorocentrum</taxon>
    </lineage>
</organism>
<comment type="caution">
    <text evidence="1">The sequence shown here is derived from an EMBL/GenBank/DDBJ whole genome shotgun (WGS) entry which is preliminary data.</text>
</comment>
<gene>
    <name evidence="1" type="ORF">PCOR1329_LOCUS82278</name>
</gene>
<feature type="non-terminal residue" evidence="1">
    <location>
        <position position="65"/>
    </location>
</feature>
<sequence length="65" mass="7031">EGSPPTPMPKTHEENVGASLWGCSTAQSPIDPDLFEGAIREVTGTRDRTPGLTGNLAELRFRFMS</sequence>
<evidence type="ECO:0000313" key="1">
    <source>
        <dbReference type="EMBL" id="CAK0907172.1"/>
    </source>
</evidence>
<evidence type="ECO:0000313" key="2">
    <source>
        <dbReference type="Proteomes" id="UP001189429"/>
    </source>
</evidence>
<dbReference type="Proteomes" id="UP001189429">
    <property type="component" value="Unassembled WGS sequence"/>
</dbReference>
<reference evidence="1" key="1">
    <citation type="submission" date="2023-10" db="EMBL/GenBank/DDBJ databases">
        <authorList>
            <person name="Chen Y."/>
            <person name="Shah S."/>
            <person name="Dougan E. K."/>
            <person name="Thang M."/>
            <person name="Chan C."/>
        </authorList>
    </citation>
    <scope>NUCLEOTIDE SEQUENCE [LARGE SCALE GENOMIC DNA]</scope>
</reference>
<keyword evidence="2" id="KW-1185">Reference proteome</keyword>
<protein>
    <submittedName>
        <fullName evidence="1">Uncharacterized protein</fullName>
    </submittedName>
</protein>
<name>A0ABN9Y7U3_9DINO</name>
<feature type="non-terminal residue" evidence="1">
    <location>
        <position position="1"/>
    </location>
</feature>
<proteinExistence type="predicted"/>